<proteinExistence type="predicted"/>
<gene>
    <name evidence="2" type="ORF">Vbra_8390</name>
</gene>
<keyword evidence="3" id="KW-1185">Reference proteome</keyword>
<dbReference type="Proteomes" id="UP000041254">
    <property type="component" value="Unassembled WGS sequence"/>
</dbReference>
<evidence type="ECO:0008006" key="4">
    <source>
        <dbReference type="Google" id="ProtNLM"/>
    </source>
</evidence>
<dbReference type="VEuPathDB" id="CryptoDB:Vbra_8390"/>
<evidence type="ECO:0000313" key="3">
    <source>
        <dbReference type="Proteomes" id="UP000041254"/>
    </source>
</evidence>
<evidence type="ECO:0000313" key="2">
    <source>
        <dbReference type="EMBL" id="CEM02658.1"/>
    </source>
</evidence>
<accession>A0A0G4EWM1</accession>
<dbReference type="EMBL" id="CDMY01000332">
    <property type="protein sequence ID" value="CEM02658.1"/>
    <property type="molecule type" value="Genomic_DNA"/>
</dbReference>
<reference evidence="2 3" key="1">
    <citation type="submission" date="2014-11" db="EMBL/GenBank/DDBJ databases">
        <authorList>
            <person name="Zhu J."/>
            <person name="Qi W."/>
            <person name="Song R."/>
        </authorList>
    </citation>
    <scope>NUCLEOTIDE SEQUENCE [LARGE SCALE GENOMIC DNA]</scope>
</reference>
<keyword evidence="1" id="KW-0732">Signal</keyword>
<evidence type="ECO:0000256" key="1">
    <source>
        <dbReference type="SAM" id="SignalP"/>
    </source>
</evidence>
<sequence length="407" mass="43806">MTFLASTLLLFLSLCRTSSLADAPWQLPLSDKCSSDQQPAIGLCSVTYNAGSESGKAATGGVTGDELFSALGTLLATCSADVDGEGAVIHLTLQENGEAGLGRWLHHWAKEHFYSLLIFDADAKAAKSSAAATPSFSGHYPAHWLVPRFIKNIHKVPIYLWGSLYVSEGQAEVPRVEAGLPDTRDGVVMAVLLEMDRFSLVKGDQVKAAELSFMQHDAGGPRKTALKTAAVNAFKTASGQGRTTATKEAVLAKIPIWWKTPTGARTSLQLCFGGAHLDSTASPTSRIKQASTIFKAFGGGTAEATEAEHLLACDVAIVNADFNPRGIPGNLQDSLPDTCFDRYFSMPWHPFSGSYILSNTYIRKPMFLTEILGQPDEGYVNLWTGNMTPIRAKYLEVDGAVEEAELR</sequence>
<dbReference type="InParanoid" id="A0A0G4EWM1"/>
<organism evidence="2 3">
    <name type="scientific">Vitrella brassicaformis (strain CCMP3155)</name>
    <dbReference type="NCBI Taxonomy" id="1169540"/>
    <lineage>
        <taxon>Eukaryota</taxon>
        <taxon>Sar</taxon>
        <taxon>Alveolata</taxon>
        <taxon>Colpodellida</taxon>
        <taxon>Vitrellaceae</taxon>
        <taxon>Vitrella</taxon>
    </lineage>
</organism>
<feature type="signal peptide" evidence="1">
    <location>
        <begin position="1"/>
        <end position="21"/>
    </location>
</feature>
<dbReference type="AlphaFoldDB" id="A0A0G4EWM1"/>
<name>A0A0G4EWM1_VITBC</name>
<feature type="chain" id="PRO_5005187940" description="Endonuclease/exonuclease/phosphatase domain-containing protein" evidence="1">
    <location>
        <begin position="22"/>
        <end position="407"/>
    </location>
</feature>
<protein>
    <recommendedName>
        <fullName evidence="4">Endonuclease/exonuclease/phosphatase domain-containing protein</fullName>
    </recommendedName>
</protein>